<dbReference type="NCBIfam" id="NF033564">
    <property type="entry name" value="transpos_ISAs1"/>
    <property type="match status" value="1"/>
</dbReference>
<gene>
    <name evidence="2" type="ORF">ACFO7V_09760</name>
</gene>
<dbReference type="RefSeq" id="WP_382412145.1">
    <property type="nucleotide sequence ID" value="NZ_JBHSHE010000040.1"/>
</dbReference>
<evidence type="ECO:0000259" key="1">
    <source>
        <dbReference type="Pfam" id="PF13808"/>
    </source>
</evidence>
<dbReference type="InterPro" id="IPR032806">
    <property type="entry name" value="YbfD_N"/>
</dbReference>
<sequence>MVIIICAVIAGAKTLVEIAEWVKGIAPHQLPGYGIGAPHATTIARVLQLLDNQSFELLLADWAQNLRARTNASKTLRAIAVDGKEVRGVKKGNCTRVYLFSANDQDSPTVLGQVSVGNKANEITQFTTLLDHIVELKGRVLTADALHT</sequence>
<keyword evidence="3" id="KW-1185">Reference proteome</keyword>
<dbReference type="Proteomes" id="UP001595884">
    <property type="component" value="Unassembled WGS sequence"/>
</dbReference>
<dbReference type="InterPro" id="IPR051698">
    <property type="entry name" value="Transposase_11-like"/>
</dbReference>
<reference evidence="3" key="1">
    <citation type="journal article" date="2019" name="Int. J. Syst. Evol. Microbiol.">
        <title>The Global Catalogue of Microorganisms (GCM) 10K type strain sequencing project: providing services to taxonomists for standard genome sequencing and annotation.</title>
        <authorList>
            <consortium name="The Broad Institute Genomics Platform"/>
            <consortium name="The Broad Institute Genome Sequencing Center for Infectious Disease"/>
            <person name="Wu L."/>
            <person name="Ma J."/>
        </authorList>
    </citation>
    <scope>NUCLEOTIDE SEQUENCE [LARGE SCALE GENOMIC DNA]</scope>
    <source>
        <strain evidence="3">CGMCC 1.12849</strain>
    </source>
</reference>
<accession>A0ABV9MLE5</accession>
<evidence type="ECO:0000313" key="3">
    <source>
        <dbReference type="Proteomes" id="UP001595884"/>
    </source>
</evidence>
<comment type="caution">
    <text evidence="2">The sequence shown here is derived from an EMBL/GenBank/DDBJ whole genome shotgun (WGS) entry which is preliminary data.</text>
</comment>
<feature type="domain" description="H repeat-associated protein N-terminal" evidence="1">
    <location>
        <begin position="1"/>
        <end position="63"/>
    </location>
</feature>
<dbReference type="EMBL" id="JBHSHE010000040">
    <property type="protein sequence ID" value="MFC4716425.1"/>
    <property type="molecule type" value="Genomic_DNA"/>
</dbReference>
<evidence type="ECO:0000313" key="2">
    <source>
        <dbReference type="EMBL" id="MFC4716425.1"/>
    </source>
</evidence>
<dbReference type="PANTHER" id="PTHR30298">
    <property type="entry name" value="H REPEAT-ASSOCIATED PREDICTED TRANSPOSASE"/>
    <property type="match status" value="1"/>
</dbReference>
<protein>
    <submittedName>
        <fullName evidence="2">ISAs1 family transposase</fullName>
    </submittedName>
</protein>
<dbReference type="InterPro" id="IPR047647">
    <property type="entry name" value="ISAs1_transpos"/>
</dbReference>
<dbReference type="PANTHER" id="PTHR30298:SF0">
    <property type="entry name" value="PROTEIN YBFL-RELATED"/>
    <property type="match status" value="1"/>
</dbReference>
<proteinExistence type="predicted"/>
<dbReference type="Pfam" id="PF13808">
    <property type="entry name" value="DDE_Tnp_1_assoc"/>
    <property type="match status" value="1"/>
</dbReference>
<organism evidence="2 3">
    <name type="scientific">Glutamicibacter bergerei</name>
    <dbReference type="NCBI Taxonomy" id="256702"/>
    <lineage>
        <taxon>Bacteria</taxon>
        <taxon>Bacillati</taxon>
        <taxon>Actinomycetota</taxon>
        <taxon>Actinomycetes</taxon>
        <taxon>Micrococcales</taxon>
        <taxon>Micrococcaceae</taxon>
        <taxon>Glutamicibacter</taxon>
    </lineage>
</organism>
<name>A0ABV9MLE5_9MICC</name>